<dbReference type="AlphaFoldDB" id="A0A388T1S5"/>
<sequence length="77" mass="8026">MGGRRATGGGARDMDAAREMDAAPPGRQAARPPSSTAAKRHGRGACCTDLEWDVPDETGQYCPVLPGTACPGLWEGR</sequence>
<evidence type="ECO:0000256" key="1">
    <source>
        <dbReference type="SAM" id="MobiDB-lite"/>
    </source>
</evidence>
<feature type="region of interest" description="Disordered" evidence="1">
    <location>
        <begin position="1"/>
        <end position="43"/>
    </location>
</feature>
<proteinExistence type="predicted"/>
<dbReference type="EMBL" id="BGZL01000011">
    <property type="protein sequence ID" value="GBQ02486.1"/>
    <property type="molecule type" value="Genomic_DNA"/>
</dbReference>
<evidence type="ECO:0000313" key="2">
    <source>
        <dbReference type="EMBL" id="GBQ02486.1"/>
    </source>
</evidence>
<feature type="compositionally biased region" description="Low complexity" evidence="1">
    <location>
        <begin position="22"/>
        <end position="33"/>
    </location>
</feature>
<reference evidence="2 3" key="1">
    <citation type="submission" date="2018-07" db="EMBL/GenBank/DDBJ databases">
        <title>Whole Genome Shotgun Sequence of Streptomyces spongiicola strain 531S.</title>
        <authorList>
            <person name="Dohra H."/>
            <person name="Kodani S."/>
        </authorList>
    </citation>
    <scope>NUCLEOTIDE SEQUENCE [LARGE SCALE GENOMIC DNA]</scope>
    <source>
        <strain evidence="2 3">531S</strain>
    </source>
</reference>
<protein>
    <submittedName>
        <fullName evidence="2">Uncharacterized protein</fullName>
    </submittedName>
</protein>
<feature type="compositionally biased region" description="Gly residues" evidence="1">
    <location>
        <begin position="1"/>
        <end position="11"/>
    </location>
</feature>
<dbReference type="Proteomes" id="UP000265354">
    <property type="component" value="Unassembled WGS sequence"/>
</dbReference>
<comment type="caution">
    <text evidence="2">The sequence shown here is derived from an EMBL/GenBank/DDBJ whole genome shotgun (WGS) entry which is preliminary data.</text>
</comment>
<organism evidence="2 3">
    <name type="scientific">Streptomyces spongiicola</name>
    <dbReference type="NCBI Taxonomy" id="1690221"/>
    <lineage>
        <taxon>Bacteria</taxon>
        <taxon>Bacillati</taxon>
        <taxon>Actinomycetota</taxon>
        <taxon>Actinomycetes</taxon>
        <taxon>Kitasatosporales</taxon>
        <taxon>Streptomycetaceae</taxon>
        <taxon>Streptomyces</taxon>
    </lineage>
</organism>
<evidence type="ECO:0000313" key="3">
    <source>
        <dbReference type="Proteomes" id="UP000265354"/>
    </source>
</evidence>
<name>A0A388T1S5_9ACTN</name>
<feature type="compositionally biased region" description="Basic and acidic residues" evidence="1">
    <location>
        <begin position="12"/>
        <end position="21"/>
    </location>
</feature>
<accession>A0A388T1S5</accession>
<gene>
    <name evidence="2" type="ORF">SSP531S_39450</name>
</gene>